<feature type="region of interest" description="Disordered" evidence="1">
    <location>
        <begin position="429"/>
        <end position="471"/>
    </location>
</feature>
<evidence type="ECO:0000313" key="3">
    <source>
        <dbReference type="Proteomes" id="UP000298663"/>
    </source>
</evidence>
<evidence type="ECO:0000256" key="1">
    <source>
        <dbReference type="SAM" id="MobiDB-lite"/>
    </source>
</evidence>
<reference evidence="2 3" key="2">
    <citation type="journal article" date="2019" name="G3 (Bethesda)">
        <title>Hybrid Assembly of the Genome of the Entomopathogenic Nematode Steinernema carpocapsae Identifies the X-Chromosome.</title>
        <authorList>
            <person name="Serra L."/>
            <person name="Macchietto M."/>
            <person name="Macias-Munoz A."/>
            <person name="McGill C.J."/>
            <person name="Rodriguez I.M."/>
            <person name="Rodriguez B."/>
            <person name="Murad R."/>
            <person name="Mortazavi A."/>
        </authorList>
    </citation>
    <scope>NUCLEOTIDE SEQUENCE [LARGE SCALE GENOMIC DNA]</scope>
    <source>
        <strain evidence="2 3">ALL</strain>
    </source>
</reference>
<comment type="caution">
    <text evidence="2">The sequence shown here is derived from an EMBL/GenBank/DDBJ whole genome shotgun (WGS) entry which is preliminary data.</text>
</comment>
<evidence type="ECO:0000313" key="2">
    <source>
        <dbReference type="EMBL" id="TKR63367.1"/>
    </source>
</evidence>
<reference evidence="2 3" key="1">
    <citation type="journal article" date="2015" name="Genome Biol.">
        <title>Comparative genomics of Steinernema reveals deeply conserved gene regulatory networks.</title>
        <authorList>
            <person name="Dillman A.R."/>
            <person name="Macchietto M."/>
            <person name="Porter C.F."/>
            <person name="Rogers A."/>
            <person name="Williams B."/>
            <person name="Antoshechkin I."/>
            <person name="Lee M.M."/>
            <person name="Goodwin Z."/>
            <person name="Lu X."/>
            <person name="Lewis E.E."/>
            <person name="Goodrich-Blair H."/>
            <person name="Stock S.P."/>
            <person name="Adams B.J."/>
            <person name="Sternberg P.W."/>
            <person name="Mortazavi A."/>
        </authorList>
    </citation>
    <scope>NUCLEOTIDE SEQUENCE [LARGE SCALE GENOMIC DNA]</scope>
    <source>
        <strain evidence="2 3">ALL</strain>
    </source>
</reference>
<protein>
    <submittedName>
        <fullName evidence="2">Uncharacterized protein</fullName>
    </submittedName>
</protein>
<dbReference type="AlphaFoldDB" id="A0A4U5M3P7"/>
<gene>
    <name evidence="2" type="ORF">L596_027207</name>
</gene>
<keyword evidence="3" id="KW-1185">Reference proteome</keyword>
<dbReference type="EMBL" id="AZBU02000010">
    <property type="protein sequence ID" value="TKR63367.1"/>
    <property type="molecule type" value="Genomic_DNA"/>
</dbReference>
<dbReference type="Proteomes" id="UP000298663">
    <property type="component" value="Unassembled WGS sequence"/>
</dbReference>
<accession>A0A4U5M3P7</accession>
<organism evidence="2 3">
    <name type="scientific">Steinernema carpocapsae</name>
    <name type="common">Entomopathogenic nematode</name>
    <dbReference type="NCBI Taxonomy" id="34508"/>
    <lineage>
        <taxon>Eukaryota</taxon>
        <taxon>Metazoa</taxon>
        <taxon>Ecdysozoa</taxon>
        <taxon>Nematoda</taxon>
        <taxon>Chromadorea</taxon>
        <taxon>Rhabditida</taxon>
        <taxon>Tylenchina</taxon>
        <taxon>Panagrolaimomorpha</taxon>
        <taxon>Strongyloidoidea</taxon>
        <taxon>Steinernematidae</taxon>
        <taxon>Steinernema</taxon>
    </lineage>
</organism>
<name>A0A4U5M3P7_STECR</name>
<sequence length="471" mass="53517">MDGPSPLNAQRFSLWKAEKLAARYVDSDDLELRAFLKESQVFIKRCMSIKAAPFVDEAKIDKQLSQTLSLLPKEIVYDILNHDEGVKEGFVKELKGKFGVLANKTRLILAYLPVNVVHDLIHLNGLKDTDVRRVGGTYGSVAGKLNYCLAFLPPEIIYDLVTQPGISEYCLEKFLGLQGPFGTLASQQNRVINVTAHGAHRGGGAYGRIGERFQLTNIQQLKGVWINSIKLLLDCDQPSSEAQKTVHIALHGYYEKLEISTHSCKTDWRAEFLRNSFENLPEYVPASKIEVRDNRFAKTCRPLQNFLIRAVSQNRRNQLDFNYEPHGTPDLTDVVISAFVEGRMGTCYYCETVLNTEQTQRLIYVPDFLPKHDRSEIHCKTNFRLDFANFVESIGGELVENEDFKIVKRHFNVKIGKRGRKLTVVIVKEDHPELENDGKEEDNTEHDPKNTAKKRGRPATEAGNKAKRLQR</sequence>
<proteinExistence type="predicted"/>